<dbReference type="STRING" id="207559.Dde_0220"/>
<dbReference type="Gene3D" id="1.25.40.10">
    <property type="entry name" value="Tetratricopeptide repeat domain"/>
    <property type="match status" value="2"/>
</dbReference>
<dbReference type="EMBL" id="CP000112">
    <property type="protein sequence ID" value="ABB37021.2"/>
    <property type="molecule type" value="Genomic_DNA"/>
</dbReference>
<dbReference type="KEGG" id="dde:Dde_0220"/>
<organism evidence="1 2">
    <name type="scientific">Oleidesulfovibrio alaskensis (strain ATCC BAA-1058 / DSM 17464 / G20)</name>
    <name type="common">Desulfovibrio alaskensis</name>
    <dbReference type="NCBI Taxonomy" id="207559"/>
    <lineage>
        <taxon>Bacteria</taxon>
        <taxon>Pseudomonadati</taxon>
        <taxon>Thermodesulfobacteriota</taxon>
        <taxon>Desulfovibrionia</taxon>
        <taxon>Desulfovibrionales</taxon>
        <taxon>Desulfovibrionaceae</taxon>
        <taxon>Oleidesulfovibrio</taxon>
    </lineage>
</organism>
<dbReference type="RefSeq" id="WP_011366374.1">
    <property type="nucleotide sequence ID" value="NC_007519.1"/>
</dbReference>
<dbReference type="AlphaFoldDB" id="Q316X5"/>
<evidence type="ECO:0000313" key="1">
    <source>
        <dbReference type="EMBL" id="ABB37021.2"/>
    </source>
</evidence>
<dbReference type="PANTHER" id="PTHR43628">
    <property type="entry name" value="ACTIVATOR OF C KINASE PROTEIN 1-RELATED"/>
    <property type="match status" value="1"/>
</dbReference>
<proteinExistence type="predicted"/>
<dbReference type="SUPFAM" id="SSF81901">
    <property type="entry name" value="HCP-like"/>
    <property type="match status" value="2"/>
</dbReference>
<evidence type="ECO:0000313" key="2">
    <source>
        <dbReference type="Proteomes" id="UP000002710"/>
    </source>
</evidence>
<dbReference type="Pfam" id="PF08238">
    <property type="entry name" value="Sel1"/>
    <property type="match status" value="3"/>
</dbReference>
<accession>Q316X5</accession>
<gene>
    <name evidence="1" type="ordered locus">Dde_0220</name>
</gene>
<dbReference type="PANTHER" id="PTHR43628:SF1">
    <property type="entry name" value="CHITIN SYNTHASE REGULATORY FACTOR 2-RELATED"/>
    <property type="match status" value="1"/>
</dbReference>
<protein>
    <submittedName>
        <fullName evidence="1">Sel1 domain protein repeat-containing protein</fullName>
    </submittedName>
</protein>
<dbReference type="eggNOG" id="COG0790">
    <property type="taxonomic scope" value="Bacteria"/>
</dbReference>
<dbReference type="InterPro" id="IPR006597">
    <property type="entry name" value="Sel1-like"/>
</dbReference>
<dbReference type="SMART" id="SM00671">
    <property type="entry name" value="SEL1"/>
    <property type="match status" value="3"/>
</dbReference>
<reference evidence="1 2" key="1">
    <citation type="journal article" date="2011" name="J. Bacteriol.">
        <title>Complete genome sequence and updated annotation of Desulfovibrio alaskensis G20.</title>
        <authorList>
            <person name="Hauser L.J."/>
            <person name="Land M.L."/>
            <person name="Brown S.D."/>
            <person name="Larimer F."/>
            <person name="Keller K.L."/>
            <person name="Rapp-Giles B.J."/>
            <person name="Price M.N."/>
            <person name="Lin M."/>
            <person name="Bruce D.C."/>
            <person name="Detter J.C."/>
            <person name="Tapia R."/>
            <person name="Han C.S."/>
            <person name="Goodwin L.A."/>
            <person name="Cheng J.F."/>
            <person name="Pitluck S."/>
            <person name="Copeland A."/>
            <person name="Lucas S."/>
            <person name="Nolan M."/>
            <person name="Lapidus A.L."/>
            <person name="Palumbo A.V."/>
            <person name="Wall J.D."/>
        </authorList>
    </citation>
    <scope>NUCLEOTIDE SEQUENCE [LARGE SCALE GENOMIC DNA]</scope>
    <source>
        <strain evidence="2">ATCC BAA 1058 / DSM 17464 / G20</strain>
    </source>
</reference>
<dbReference type="Proteomes" id="UP000002710">
    <property type="component" value="Chromosome"/>
</dbReference>
<sequence length="238" mass="26009">MQSQELFSLAEAGDTNAQFHLGAMFYEGRGAAQDYAKAADWFGRSAGGGYHEALNMLGVMHYHGQGVRQDFTRAADCFRLAERYSFNDEPLYDDIAADWRDRLLSPEAVDNKRQFLHRARVLGGEARYGIGSGLCGTAAETAVSHAARGLFGSAAALGNGRAMYSLGVMCRDGQGVRASKTRALMWFMLADRAGLAKAREARAALEAGMQQAELERAEKLMRRWLRVYPADTELAAAA</sequence>
<dbReference type="HOGENOM" id="CLU_101711_0_0_7"/>
<dbReference type="InterPro" id="IPR052945">
    <property type="entry name" value="Mitotic_Regulator"/>
</dbReference>
<dbReference type="InterPro" id="IPR011990">
    <property type="entry name" value="TPR-like_helical_dom_sf"/>
</dbReference>
<keyword evidence="2" id="KW-1185">Reference proteome</keyword>
<name>Q316X5_OLEA2</name>